<dbReference type="PANTHER" id="PTHR48030">
    <property type="entry name" value="SPLICING FACTOR 3B SUBUNIT 4"/>
    <property type="match status" value="1"/>
</dbReference>
<keyword evidence="4 6" id="KW-0694">RNA-binding</keyword>
<dbReference type="PANTHER" id="PTHR48030:SF3">
    <property type="entry name" value="SPLICING FACTOR 3B SUBUNIT 4"/>
    <property type="match status" value="1"/>
</dbReference>
<feature type="domain" description="RRM" evidence="7">
    <location>
        <begin position="27"/>
        <end position="105"/>
    </location>
</feature>
<evidence type="ECO:0000256" key="6">
    <source>
        <dbReference type="PROSITE-ProRule" id="PRU00176"/>
    </source>
</evidence>
<dbReference type="InterPro" id="IPR012677">
    <property type="entry name" value="Nucleotide-bd_a/b_plait_sf"/>
</dbReference>
<keyword evidence="3" id="KW-0677">Repeat</keyword>
<gene>
    <name evidence="8" type="ORF">cand_017820</name>
</gene>
<dbReference type="VEuPathDB" id="CryptoDB:cand_017820"/>
<evidence type="ECO:0000256" key="4">
    <source>
        <dbReference type="ARBA" id="ARBA00022884"/>
    </source>
</evidence>
<dbReference type="CDD" id="cd12334">
    <property type="entry name" value="RRM1_SF3B4"/>
    <property type="match status" value="1"/>
</dbReference>
<accession>A0A1J4MI21</accession>
<dbReference type="GeneID" id="92365967"/>
<dbReference type="InterPro" id="IPR034158">
    <property type="entry name" value="SF3B4_RRM1"/>
</dbReference>
<dbReference type="GO" id="GO:0000398">
    <property type="term" value="P:mRNA splicing, via spliceosome"/>
    <property type="evidence" value="ECO:0007669"/>
    <property type="project" value="UniProtKB-ARBA"/>
</dbReference>
<dbReference type="SUPFAM" id="SSF54928">
    <property type="entry name" value="RNA-binding domain, RBD"/>
    <property type="match status" value="1"/>
</dbReference>
<dbReference type="OrthoDB" id="10259687at2759"/>
<keyword evidence="5" id="KW-0539">Nucleus</keyword>
<dbReference type="GO" id="GO:0071011">
    <property type="term" value="C:precatalytic spliceosome"/>
    <property type="evidence" value="ECO:0007669"/>
    <property type="project" value="TreeGrafter"/>
</dbReference>
<dbReference type="GO" id="GO:0003723">
    <property type="term" value="F:RNA binding"/>
    <property type="evidence" value="ECO:0007669"/>
    <property type="project" value="UniProtKB-UniRule"/>
</dbReference>
<organism evidence="8 9">
    <name type="scientific">Cryptosporidium andersoni</name>
    <dbReference type="NCBI Taxonomy" id="117008"/>
    <lineage>
        <taxon>Eukaryota</taxon>
        <taxon>Sar</taxon>
        <taxon>Alveolata</taxon>
        <taxon>Apicomplexa</taxon>
        <taxon>Conoidasida</taxon>
        <taxon>Coccidia</taxon>
        <taxon>Eucoccidiorida</taxon>
        <taxon>Eimeriorina</taxon>
        <taxon>Cryptosporidiidae</taxon>
        <taxon>Cryptosporidium</taxon>
    </lineage>
</organism>
<keyword evidence="9" id="KW-1185">Reference proteome</keyword>
<evidence type="ECO:0000256" key="5">
    <source>
        <dbReference type="ARBA" id="ARBA00023242"/>
    </source>
</evidence>
<dbReference type="InterPro" id="IPR052084">
    <property type="entry name" value="SF3B4_spliceosome_assoc"/>
</dbReference>
<protein>
    <submittedName>
        <fullName evidence="8">RNA recognition family protein</fullName>
    </submittedName>
</protein>
<evidence type="ECO:0000313" key="8">
    <source>
        <dbReference type="EMBL" id="OII73856.1"/>
    </source>
</evidence>
<dbReference type="Proteomes" id="UP000186804">
    <property type="component" value="Unassembled WGS sequence"/>
</dbReference>
<name>A0A1J4MI21_9CRYT</name>
<feature type="domain" description="RRM" evidence="7">
    <location>
        <begin position="114"/>
        <end position="192"/>
    </location>
</feature>
<dbReference type="PROSITE" id="PS50102">
    <property type="entry name" value="RRM"/>
    <property type="match status" value="2"/>
</dbReference>
<proteinExistence type="inferred from homology"/>
<dbReference type="EMBL" id="LRBS01000100">
    <property type="protein sequence ID" value="OII73856.1"/>
    <property type="molecule type" value="Genomic_DNA"/>
</dbReference>
<evidence type="ECO:0000256" key="1">
    <source>
        <dbReference type="ARBA" id="ARBA00004123"/>
    </source>
</evidence>
<reference evidence="8 9" key="1">
    <citation type="submission" date="2016-10" db="EMBL/GenBank/DDBJ databases">
        <title>Reductive evolution of mitochondrial metabolism and differential evolution of invasion-related proteins in Cryptosporidium.</title>
        <authorList>
            <person name="Liu S."/>
            <person name="Roellig D.M."/>
            <person name="Guo Y."/>
            <person name="Li N."/>
            <person name="Frace M.A."/>
            <person name="Tang K."/>
            <person name="Zhang L."/>
            <person name="Feng Y."/>
            <person name="Xiao L."/>
        </authorList>
    </citation>
    <scope>NUCLEOTIDE SEQUENCE [LARGE SCALE GENOMIC DNA]</scope>
    <source>
        <strain evidence="8">30847</strain>
    </source>
</reference>
<comment type="caution">
    <text evidence="8">The sequence shown here is derived from an EMBL/GenBank/DDBJ whole genome shotgun (WGS) entry which is preliminary data.</text>
</comment>
<comment type="similarity">
    <text evidence="2">Belongs to the SF3B4 family.</text>
</comment>
<evidence type="ECO:0000313" key="9">
    <source>
        <dbReference type="Proteomes" id="UP000186804"/>
    </source>
</evidence>
<dbReference type="FunFam" id="3.30.70.330:FF:000895">
    <property type="entry name" value="Hsh49p"/>
    <property type="match status" value="1"/>
</dbReference>
<dbReference type="InterPro" id="IPR000504">
    <property type="entry name" value="RRM_dom"/>
</dbReference>
<comment type="subcellular location">
    <subcellularLocation>
        <location evidence="1">Nucleus</location>
    </subcellularLocation>
</comment>
<dbReference type="GO" id="GO:0097525">
    <property type="term" value="C:spliceosomal snRNP complex"/>
    <property type="evidence" value="ECO:0007669"/>
    <property type="project" value="UniProtKB-ARBA"/>
</dbReference>
<sequence>MISQNTNQYYVRPVTEIQQIFDKNQEATLYCGNLDNRVDEELLAELFAQTGPIKSVYIPRDKVTGTHSGFGFIEYQQALDCEYAQRILNSVKLYGKPIRCSKASQDRKQLDIGANLFVGNLSPDIDEKLLHDIFSSFGNVISTKVIFKENNEDERGYGFVSYDSFNSSDNAIATLNGQFFGNRQITVSYAFKQDCKGERHGSTAERLLASKNT</sequence>
<evidence type="ECO:0000256" key="2">
    <source>
        <dbReference type="ARBA" id="ARBA00008363"/>
    </source>
</evidence>
<evidence type="ECO:0000256" key="3">
    <source>
        <dbReference type="ARBA" id="ARBA00022737"/>
    </source>
</evidence>
<evidence type="ECO:0000259" key="7">
    <source>
        <dbReference type="PROSITE" id="PS50102"/>
    </source>
</evidence>
<dbReference type="InterPro" id="IPR035979">
    <property type="entry name" value="RBD_domain_sf"/>
</dbReference>
<dbReference type="GO" id="GO:0048026">
    <property type="term" value="P:positive regulation of mRNA splicing, via spliceosome"/>
    <property type="evidence" value="ECO:0007669"/>
    <property type="project" value="TreeGrafter"/>
</dbReference>
<dbReference type="RefSeq" id="XP_067067226.1">
    <property type="nucleotide sequence ID" value="XM_067212016.1"/>
</dbReference>
<dbReference type="AlphaFoldDB" id="A0A1J4MI21"/>
<dbReference type="Gene3D" id="3.30.70.330">
    <property type="match status" value="2"/>
</dbReference>
<dbReference type="Pfam" id="PF00076">
    <property type="entry name" value="RRM_1"/>
    <property type="match status" value="2"/>
</dbReference>
<dbReference type="FunFam" id="3.30.70.330:FF:000505">
    <property type="entry name" value="Splicing factor 3B subunit 4"/>
    <property type="match status" value="1"/>
</dbReference>
<dbReference type="GO" id="GO:0005730">
    <property type="term" value="C:nucleolus"/>
    <property type="evidence" value="ECO:0007669"/>
    <property type="project" value="TreeGrafter"/>
</dbReference>
<dbReference type="SMART" id="SM00360">
    <property type="entry name" value="RRM"/>
    <property type="match status" value="2"/>
</dbReference>